<proteinExistence type="predicted"/>
<evidence type="ECO:0000256" key="1">
    <source>
        <dbReference type="SAM" id="MobiDB-lite"/>
    </source>
</evidence>
<dbReference type="EMBL" id="GG745348">
    <property type="protein sequence ID" value="KNE65593.1"/>
    <property type="molecule type" value="Genomic_DNA"/>
</dbReference>
<evidence type="ECO:0000313" key="3">
    <source>
        <dbReference type="Proteomes" id="UP000054350"/>
    </source>
</evidence>
<dbReference type="Proteomes" id="UP000054350">
    <property type="component" value="Unassembled WGS sequence"/>
</dbReference>
<dbReference type="AlphaFoldDB" id="A0A0L0SSQ6"/>
<reference evidence="3" key="2">
    <citation type="submission" date="2009-11" db="EMBL/GenBank/DDBJ databases">
        <title>The Genome Sequence of Allomyces macrogynus strain ATCC 38327.</title>
        <authorList>
            <consortium name="The Broad Institute Genome Sequencing Platform"/>
            <person name="Russ C."/>
            <person name="Cuomo C."/>
            <person name="Shea T."/>
            <person name="Young S.K."/>
            <person name="Zeng Q."/>
            <person name="Koehrsen M."/>
            <person name="Haas B."/>
            <person name="Borodovsky M."/>
            <person name="Guigo R."/>
            <person name="Alvarado L."/>
            <person name="Berlin A."/>
            <person name="Borenstein D."/>
            <person name="Chen Z."/>
            <person name="Engels R."/>
            <person name="Freedman E."/>
            <person name="Gellesch M."/>
            <person name="Goldberg J."/>
            <person name="Griggs A."/>
            <person name="Gujja S."/>
            <person name="Heiman D."/>
            <person name="Hepburn T."/>
            <person name="Howarth C."/>
            <person name="Jen D."/>
            <person name="Larson L."/>
            <person name="Lewis B."/>
            <person name="Mehta T."/>
            <person name="Park D."/>
            <person name="Pearson M."/>
            <person name="Roberts A."/>
            <person name="Saif S."/>
            <person name="Shenoy N."/>
            <person name="Sisk P."/>
            <person name="Stolte C."/>
            <person name="Sykes S."/>
            <person name="Walk T."/>
            <person name="White J."/>
            <person name="Yandava C."/>
            <person name="Burger G."/>
            <person name="Gray M.W."/>
            <person name="Holland P.W.H."/>
            <person name="King N."/>
            <person name="Lang F.B.F."/>
            <person name="Roger A.J."/>
            <person name="Ruiz-Trillo I."/>
            <person name="Lander E."/>
            <person name="Nusbaum C."/>
        </authorList>
    </citation>
    <scope>NUCLEOTIDE SEQUENCE [LARGE SCALE GENOMIC DNA]</scope>
    <source>
        <strain evidence="3">ATCC 38327</strain>
    </source>
</reference>
<sequence length="119" mass="13250">MGLWNQGAAPPWSYSHHRRCRHRWGERHEQYWRHGGRAAGFWARGGVGIAEEEVMQVEPHEMVTVEAAPMSLKRKTRDHDDDKEEQGGAGGAAPRPVKRVALSPDVEDAEDAAMAKAAN</sequence>
<accession>A0A0L0SSQ6</accession>
<gene>
    <name evidence="2" type="ORF">AMAG_19186</name>
</gene>
<dbReference type="VEuPathDB" id="FungiDB:AMAG_19186"/>
<reference evidence="2 3" key="1">
    <citation type="submission" date="2009-11" db="EMBL/GenBank/DDBJ databases">
        <title>Annotation of Allomyces macrogynus ATCC 38327.</title>
        <authorList>
            <consortium name="The Broad Institute Genome Sequencing Platform"/>
            <person name="Russ C."/>
            <person name="Cuomo C."/>
            <person name="Burger G."/>
            <person name="Gray M.W."/>
            <person name="Holland P.W.H."/>
            <person name="King N."/>
            <person name="Lang F.B.F."/>
            <person name="Roger A.J."/>
            <person name="Ruiz-Trillo I."/>
            <person name="Young S.K."/>
            <person name="Zeng Q."/>
            <person name="Gargeya S."/>
            <person name="Fitzgerald M."/>
            <person name="Haas B."/>
            <person name="Abouelleil A."/>
            <person name="Alvarado L."/>
            <person name="Arachchi H.M."/>
            <person name="Berlin A."/>
            <person name="Chapman S.B."/>
            <person name="Gearin G."/>
            <person name="Goldberg J."/>
            <person name="Griggs A."/>
            <person name="Gujja S."/>
            <person name="Hansen M."/>
            <person name="Heiman D."/>
            <person name="Howarth C."/>
            <person name="Larimer J."/>
            <person name="Lui A."/>
            <person name="MacDonald P.J.P."/>
            <person name="McCowen C."/>
            <person name="Montmayeur A."/>
            <person name="Murphy C."/>
            <person name="Neiman D."/>
            <person name="Pearson M."/>
            <person name="Priest M."/>
            <person name="Roberts A."/>
            <person name="Saif S."/>
            <person name="Shea T."/>
            <person name="Sisk P."/>
            <person name="Stolte C."/>
            <person name="Sykes S."/>
            <person name="Wortman J."/>
            <person name="Nusbaum C."/>
            <person name="Birren B."/>
        </authorList>
    </citation>
    <scope>NUCLEOTIDE SEQUENCE [LARGE SCALE GENOMIC DNA]</scope>
    <source>
        <strain evidence="2 3">ATCC 38327</strain>
    </source>
</reference>
<protein>
    <submittedName>
        <fullName evidence="2">Uncharacterized protein</fullName>
    </submittedName>
</protein>
<evidence type="ECO:0000313" key="2">
    <source>
        <dbReference type="EMBL" id="KNE65593.1"/>
    </source>
</evidence>
<feature type="region of interest" description="Disordered" evidence="1">
    <location>
        <begin position="67"/>
        <end position="119"/>
    </location>
</feature>
<organism evidence="2 3">
    <name type="scientific">Allomyces macrogynus (strain ATCC 38327)</name>
    <name type="common">Allomyces javanicus var. macrogynus</name>
    <dbReference type="NCBI Taxonomy" id="578462"/>
    <lineage>
        <taxon>Eukaryota</taxon>
        <taxon>Fungi</taxon>
        <taxon>Fungi incertae sedis</taxon>
        <taxon>Blastocladiomycota</taxon>
        <taxon>Blastocladiomycetes</taxon>
        <taxon>Blastocladiales</taxon>
        <taxon>Blastocladiaceae</taxon>
        <taxon>Allomyces</taxon>
    </lineage>
</organism>
<name>A0A0L0SSQ6_ALLM3</name>
<keyword evidence="3" id="KW-1185">Reference proteome</keyword>